<evidence type="ECO:0000313" key="3">
    <source>
        <dbReference type="Proteomes" id="UP000298616"/>
    </source>
</evidence>
<proteinExistence type="predicted"/>
<gene>
    <name evidence="2" type="ORF">DCC35_03780</name>
</gene>
<dbReference type="OrthoDB" id="1342147at2"/>
<protein>
    <submittedName>
        <fullName evidence="2">DUF4154 domain-containing protein</fullName>
    </submittedName>
</protein>
<feature type="signal peptide" evidence="1">
    <location>
        <begin position="1"/>
        <end position="25"/>
    </location>
</feature>
<organism evidence="2 3">
    <name type="scientific">Mangrovivirga cuniculi</name>
    <dbReference type="NCBI Taxonomy" id="2715131"/>
    <lineage>
        <taxon>Bacteria</taxon>
        <taxon>Pseudomonadati</taxon>
        <taxon>Bacteroidota</taxon>
        <taxon>Cytophagia</taxon>
        <taxon>Cytophagales</taxon>
        <taxon>Mangrovivirgaceae</taxon>
        <taxon>Mangrovivirga</taxon>
    </lineage>
</organism>
<dbReference type="InterPro" id="IPR025293">
    <property type="entry name" value="YfiR/HmsC-like"/>
</dbReference>
<evidence type="ECO:0000256" key="1">
    <source>
        <dbReference type="SAM" id="SignalP"/>
    </source>
</evidence>
<feature type="chain" id="PRO_5020619025" evidence="1">
    <location>
        <begin position="26"/>
        <end position="174"/>
    </location>
</feature>
<reference evidence="2 3" key="1">
    <citation type="submission" date="2018-04" db="EMBL/GenBank/DDBJ databases">
        <title>Complete genome uncultured novel isolate.</title>
        <authorList>
            <person name="Merlino G."/>
        </authorList>
    </citation>
    <scope>NUCLEOTIDE SEQUENCE [LARGE SCALE GENOMIC DNA]</scope>
    <source>
        <strain evidence="3">R1DC9</strain>
    </source>
</reference>
<keyword evidence="3" id="KW-1185">Reference proteome</keyword>
<dbReference type="Pfam" id="PF13689">
    <property type="entry name" value="DUF4154"/>
    <property type="match status" value="1"/>
</dbReference>
<dbReference type="Proteomes" id="UP000298616">
    <property type="component" value="Chromosome"/>
</dbReference>
<dbReference type="KEGG" id="fpf:DCC35_03780"/>
<evidence type="ECO:0000313" key="2">
    <source>
        <dbReference type="EMBL" id="QCK13936.1"/>
    </source>
</evidence>
<dbReference type="RefSeq" id="WP_137089528.1">
    <property type="nucleotide sequence ID" value="NZ_CP028923.1"/>
</dbReference>
<sequence length="174" mass="18964">MKMNGVKKGLLSFVFTFFVGIAAFAQGDMEDVQSMFIYHFIKYIEWPASSNSGNFVIGVTGNDALYQQISSKLNGKPRPGGKIIVKQVSDPSQVSGLQIVVLGKNKSREFESYKAKTAGKPILLITEDRGLGKKGSSINFIVVNGKLKFELNKSVIDAQKLRVSSSLTQVAVVI</sequence>
<name>A0A4D7JQT3_9BACT</name>
<dbReference type="EMBL" id="CP028923">
    <property type="protein sequence ID" value="QCK13936.1"/>
    <property type="molecule type" value="Genomic_DNA"/>
</dbReference>
<keyword evidence="1" id="KW-0732">Signal</keyword>
<accession>A0A4D7JQT3</accession>
<dbReference type="AlphaFoldDB" id="A0A4D7JQT3"/>